<dbReference type="Proteomes" id="UP000013911">
    <property type="component" value="Unassembled WGS sequence"/>
</dbReference>
<comment type="caution">
    <text evidence="1">The sequence shown here is derived from an EMBL/GenBank/DDBJ whole genome shotgun (WGS) entry which is preliminary data.</text>
</comment>
<reference evidence="1 2" key="1">
    <citation type="submission" date="2013-04" db="EMBL/GenBank/DDBJ databases">
        <title>Draft genome of the heavy metal tolerant bacterium Lysinibacillus sphaericus strain OT4b.31.</title>
        <authorList>
            <person name="Pena-Montenegro T.D."/>
            <person name="Dussan J."/>
        </authorList>
    </citation>
    <scope>NUCLEOTIDE SEQUENCE [LARGE SCALE GENOMIC DNA]</scope>
    <source>
        <strain evidence="1 2">OT4b.31</strain>
    </source>
</reference>
<organism evidence="1 2">
    <name type="scientific">Lysinibacillus sphaericus OT4b.31</name>
    <dbReference type="NCBI Taxonomy" id="1285586"/>
    <lineage>
        <taxon>Bacteria</taxon>
        <taxon>Bacillati</taxon>
        <taxon>Bacillota</taxon>
        <taxon>Bacilli</taxon>
        <taxon>Bacillales</taxon>
        <taxon>Bacillaceae</taxon>
        <taxon>Lysinibacillus</taxon>
    </lineage>
</organism>
<sequence>MKYRDKELVIFLLHTKSKLHTVMTPDSMTSILLGNSYWQTTDKLGEKITDATVVNVVEAMLIYHFRPQYNIKAFSCF</sequence>
<accession>R7Z8X2</accession>
<dbReference type="EMBL" id="AQPX01000032">
    <property type="protein sequence ID" value="EON70563.1"/>
    <property type="molecule type" value="Genomic_DNA"/>
</dbReference>
<evidence type="ECO:0000313" key="1">
    <source>
        <dbReference type="EMBL" id="EON70563.1"/>
    </source>
</evidence>
<name>R7Z8X2_LYSSH</name>
<protein>
    <submittedName>
        <fullName evidence="1">Uncharacterized protein</fullName>
    </submittedName>
</protein>
<dbReference type="HOGENOM" id="CLU_2633874_0_0_9"/>
<gene>
    <name evidence="1" type="ORF">H131_21012</name>
</gene>
<dbReference type="AlphaFoldDB" id="R7Z8X2"/>
<proteinExistence type="predicted"/>
<evidence type="ECO:0000313" key="2">
    <source>
        <dbReference type="Proteomes" id="UP000013911"/>
    </source>
</evidence>